<gene>
    <name evidence="3" type="ORF">D6C78_10938</name>
</gene>
<proteinExistence type="predicted"/>
<dbReference type="Gene3D" id="1.20.120.1020">
    <property type="entry name" value="Prion-inhibition and propagation, HeLo domain"/>
    <property type="match status" value="1"/>
</dbReference>
<dbReference type="EMBL" id="QZBZ01000699">
    <property type="protein sequence ID" value="TIA28020.1"/>
    <property type="molecule type" value="Genomic_DNA"/>
</dbReference>
<evidence type="ECO:0000313" key="3">
    <source>
        <dbReference type="EMBL" id="TIA28020.1"/>
    </source>
</evidence>
<sequence>MTFQLTTTHLANPDLGMEAAGLGVGVVALAGLFNNAVDSYGYVRLGKYYARDFETSQTKLDLSRLQLSRWGEALGLTVSFAETTQLSSSIGPADEVAKAEKALGNIVNLLDDAQLLSQRYKDRESPDAVLIMDPDSSKLHQKVHGIVTQRQRNTSFAKKASWALYRKNDLESLVEDIVGLTDQLVNLFPATETRQQELSAAELDVLGDEDLRFVKQIADSQDPMLATAAQNAMQARGSSYYQPTTRDGAAGHYGDTIHSDYRGPTGGLSHTYHGPLAEGKDTKQHCGNVYGGAGRT</sequence>
<evidence type="ECO:0000313" key="4">
    <source>
        <dbReference type="Proteomes" id="UP000308724"/>
    </source>
</evidence>
<feature type="domain" description="Prion-inhibition and propagation HeLo" evidence="2">
    <location>
        <begin position="21"/>
        <end position="208"/>
    </location>
</feature>
<dbReference type="PANTHER" id="PTHR37542">
    <property type="entry name" value="HELO DOMAIN-CONTAINING PROTEIN-RELATED"/>
    <property type="match status" value="1"/>
</dbReference>
<dbReference type="AlphaFoldDB" id="A0A4T0B256"/>
<accession>A0A4T0B256</accession>
<dbReference type="InterPro" id="IPR029498">
    <property type="entry name" value="HeLo_dom"/>
</dbReference>
<feature type="region of interest" description="Disordered" evidence="1">
    <location>
        <begin position="240"/>
        <end position="280"/>
    </location>
</feature>
<dbReference type="Pfam" id="PF14479">
    <property type="entry name" value="HeLo"/>
    <property type="match status" value="1"/>
</dbReference>
<name>A0A4T0B256_AURPU</name>
<organism evidence="3 4">
    <name type="scientific">Aureobasidium pullulans</name>
    <name type="common">Black yeast</name>
    <name type="synonym">Pullularia pullulans</name>
    <dbReference type="NCBI Taxonomy" id="5580"/>
    <lineage>
        <taxon>Eukaryota</taxon>
        <taxon>Fungi</taxon>
        <taxon>Dikarya</taxon>
        <taxon>Ascomycota</taxon>
        <taxon>Pezizomycotina</taxon>
        <taxon>Dothideomycetes</taxon>
        <taxon>Dothideomycetidae</taxon>
        <taxon>Dothideales</taxon>
        <taxon>Saccotheciaceae</taxon>
        <taxon>Aureobasidium</taxon>
    </lineage>
</organism>
<reference evidence="3 4" key="1">
    <citation type="submission" date="2018-10" db="EMBL/GenBank/DDBJ databases">
        <title>Fifty Aureobasidium pullulans genomes reveal a recombining polyextremotolerant generalist.</title>
        <authorList>
            <person name="Gostincar C."/>
            <person name="Turk M."/>
            <person name="Zajc J."/>
            <person name="Gunde-Cimerman N."/>
        </authorList>
    </citation>
    <scope>NUCLEOTIDE SEQUENCE [LARGE SCALE GENOMIC DNA]</scope>
    <source>
        <strain evidence="3 4">EXF-1645</strain>
    </source>
</reference>
<evidence type="ECO:0000256" key="1">
    <source>
        <dbReference type="SAM" id="MobiDB-lite"/>
    </source>
</evidence>
<evidence type="ECO:0000259" key="2">
    <source>
        <dbReference type="Pfam" id="PF14479"/>
    </source>
</evidence>
<dbReference type="PANTHER" id="PTHR37542:SF3">
    <property type="entry name" value="PRION-INHIBITION AND PROPAGATION HELO DOMAIN-CONTAINING PROTEIN"/>
    <property type="match status" value="1"/>
</dbReference>
<dbReference type="InterPro" id="IPR038305">
    <property type="entry name" value="HeLo_sf"/>
</dbReference>
<comment type="caution">
    <text evidence="3">The sequence shown here is derived from an EMBL/GenBank/DDBJ whole genome shotgun (WGS) entry which is preliminary data.</text>
</comment>
<dbReference type="Proteomes" id="UP000308724">
    <property type="component" value="Unassembled WGS sequence"/>
</dbReference>
<protein>
    <recommendedName>
        <fullName evidence="2">Prion-inhibition and propagation HeLo domain-containing protein</fullName>
    </recommendedName>
</protein>